<dbReference type="RefSeq" id="WP_013157612.1">
    <property type="nucleotide sequence ID" value="NC_014212.1"/>
</dbReference>
<dbReference type="eggNOG" id="COG0574">
    <property type="taxonomic scope" value="Bacteria"/>
</dbReference>
<reference evidence="1 2" key="1">
    <citation type="journal article" date="2010" name="Stand. Genomic Sci.">
        <title>Complete genome sequence of Meiothermus silvanus type strain (VI-R2).</title>
        <authorList>
            <person name="Sikorski J."/>
            <person name="Tindall B.J."/>
            <person name="Lowry S."/>
            <person name="Lucas S."/>
            <person name="Nolan M."/>
            <person name="Copeland A."/>
            <person name="Glavina Del Rio T."/>
            <person name="Tice H."/>
            <person name="Cheng J.F."/>
            <person name="Han C."/>
            <person name="Pitluck S."/>
            <person name="Liolios K."/>
            <person name="Ivanova N."/>
            <person name="Mavromatis K."/>
            <person name="Mikhailova N."/>
            <person name="Pati A."/>
            <person name="Goodwin L."/>
            <person name="Chen A."/>
            <person name="Palaniappan K."/>
            <person name="Land M."/>
            <person name="Hauser L."/>
            <person name="Chang Y.J."/>
            <person name="Jeffries C.D."/>
            <person name="Rohde M."/>
            <person name="Goker M."/>
            <person name="Woyke T."/>
            <person name="Bristow J."/>
            <person name="Eisen J.A."/>
            <person name="Markowitz V."/>
            <person name="Hugenholtz P."/>
            <person name="Kyrpides N.C."/>
            <person name="Klenk H.P."/>
            <person name="Lapidus A."/>
        </authorList>
    </citation>
    <scope>NUCLEOTIDE SEQUENCE [LARGE SCALE GENOMIC DNA]</scope>
    <source>
        <strain evidence="2">ATCC 700542 / DSM 9946 / VI-R2</strain>
    </source>
</reference>
<dbReference type="Proteomes" id="UP000001916">
    <property type="component" value="Chromosome"/>
</dbReference>
<organism evidence="1 2">
    <name type="scientific">Allomeiothermus silvanus (strain ATCC 700542 / DSM 9946 / NBRC 106475 / NCIMB 13440 / VI-R2)</name>
    <name type="common">Thermus silvanus</name>
    <dbReference type="NCBI Taxonomy" id="526227"/>
    <lineage>
        <taxon>Bacteria</taxon>
        <taxon>Thermotogati</taxon>
        <taxon>Deinococcota</taxon>
        <taxon>Deinococci</taxon>
        <taxon>Thermales</taxon>
        <taxon>Thermaceae</taxon>
        <taxon>Allomeiothermus</taxon>
    </lineage>
</organism>
<proteinExistence type="predicted"/>
<evidence type="ECO:0000313" key="1">
    <source>
        <dbReference type="EMBL" id="ADH63032.1"/>
    </source>
</evidence>
<gene>
    <name evidence="1" type="ordered locus">Mesil_1128</name>
</gene>
<dbReference type="AlphaFoldDB" id="D7BDB4"/>
<sequence length="197" mass="21952">MIFRLREAKDKGEVEWLRHLEAAGLPVAPTLVLGFQGPNSLENEFYALANLPEQIRWAFKGVFGVRIDEEKLEAACAQAERLMRESYLLPERADELRQALPDGPLLVRYAGEAPFALEPGKQEALWALKRLWASRWGVDAVLERAPQLSPPEVPSLIQQVSALPDPDEDLSILASHALGKPIRVWSADGKIVWVAEA</sequence>
<evidence type="ECO:0000313" key="2">
    <source>
        <dbReference type="Proteomes" id="UP000001916"/>
    </source>
</evidence>
<dbReference type="OrthoDB" id="31902at2"/>
<protein>
    <submittedName>
        <fullName evidence="1">Uncharacterized protein</fullName>
    </submittedName>
</protein>
<name>D7BDB4_ALLS1</name>
<dbReference type="HOGENOM" id="CLU_1419976_0_0_0"/>
<accession>D7BDB4</accession>
<dbReference type="EMBL" id="CP002042">
    <property type="protein sequence ID" value="ADH63032.1"/>
    <property type="molecule type" value="Genomic_DNA"/>
</dbReference>
<keyword evidence="2" id="KW-1185">Reference proteome</keyword>
<dbReference type="KEGG" id="msv:Mesil_1128"/>